<dbReference type="PANTHER" id="PTHR45138:SF9">
    <property type="entry name" value="DIGUANYLATE CYCLASE DGCM-RELATED"/>
    <property type="match status" value="1"/>
</dbReference>
<evidence type="ECO:0000313" key="5">
    <source>
        <dbReference type="Proteomes" id="UP000434052"/>
    </source>
</evidence>
<dbReference type="InterPro" id="IPR043128">
    <property type="entry name" value="Rev_trsase/Diguanyl_cyclase"/>
</dbReference>
<evidence type="ECO:0000259" key="3">
    <source>
        <dbReference type="PROSITE" id="PS50887"/>
    </source>
</evidence>
<dbReference type="PANTHER" id="PTHR45138">
    <property type="entry name" value="REGULATORY COMPONENTS OF SENSORY TRANSDUCTION SYSTEM"/>
    <property type="match status" value="1"/>
</dbReference>
<dbReference type="Proteomes" id="UP000434052">
    <property type="component" value="Unassembled WGS sequence"/>
</dbReference>
<name>A0A6P1ZJA0_9BACT</name>
<dbReference type="NCBIfam" id="TIGR00254">
    <property type="entry name" value="GGDEF"/>
    <property type="match status" value="1"/>
</dbReference>
<dbReference type="GO" id="GO:0043709">
    <property type="term" value="P:cell adhesion involved in single-species biofilm formation"/>
    <property type="evidence" value="ECO:0007669"/>
    <property type="project" value="TreeGrafter"/>
</dbReference>
<dbReference type="Gene3D" id="3.40.50.2300">
    <property type="match status" value="1"/>
</dbReference>
<comment type="catalytic activity">
    <reaction evidence="2">
        <text>2 GTP = 3',3'-c-di-GMP + 2 diphosphate</text>
        <dbReference type="Rhea" id="RHEA:24898"/>
        <dbReference type="ChEBI" id="CHEBI:33019"/>
        <dbReference type="ChEBI" id="CHEBI:37565"/>
        <dbReference type="ChEBI" id="CHEBI:58805"/>
        <dbReference type="EC" id="2.7.7.65"/>
    </reaction>
</comment>
<feature type="domain" description="GGDEF" evidence="3">
    <location>
        <begin position="182"/>
        <end position="323"/>
    </location>
</feature>
<gene>
    <name evidence="4" type="ORF">DQK91_03710</name>
</gene>
<dbReference type="EC" id="2.7.7.65" evidence="1"/>
<dbReference type="SUPFAM" id="SSF55073">
    <property type="entry name" value="Nucleotide cyclase"/>
    <property type="match status" value="1"/>
</dbReference>
<sequence>MAFSSPRPSALISVAKMHDGERLFQTLQSCFQVFRAPEHGRVIELLHAETPPHEGLIIGSTPDHPIDIVILDDSDSEAALEVLSQIKDSSSLRMIPVVIVSEKGSACLTELDALKHGAADFWTLPIADQVLLARVAVHTRRTRVTRSLARMSMTDLATGAASRRLFADSLRREWGRAMRENVWLSLAFIAMDGYETYAERLGGESAGECMTMLSEALCTCLRRPGDLISRFSDDIFSVILPVTDHHGAAHVSRQMHSSIEGLQLAFPGSVTRLPLAEYVSISMGMTSAVPVSGCDYERFAESAYSALGKAMARGPGTTNLQPTLMEVLN</sequence>
<dbReference type="SUPFAM" id="SSF52172">
    <property type="entry name" value="CheY-like"/>
    <property type="match status" value="1"/>
</dbReference>
<protein>
    <recommendedName>
        <fullName evidence="1">diguanylate cyclase</fullName>
        <ecNumber evidence="1">2.7.7.65</ecNumber>
    </recommendedName>
</protein>
<dbReference type="Gene3D" id="3.30.70.270">
    <property type="match status" value="1"/>
</dbReference>
<dbReference type="SMART" id="SM00267">
    <property type="entry name" value="GGDEF"/>
    <property type="match status" value="1"/>
</dbReference>
<comment type="caution">
    <text evidence="4">The sequence shown here is derived from an EMBL/GenBank/DDBJ whole genome shotgun (WGS) entry which is preliminary data.</text>
</comment>
<evidence type="ECO:0000256" key="2">
    <source>
        <dbReference type="ARBA" id="ARBA00034247"/>
    </source>
</evidence>
<dbReference type="InterPro" id="IPR011006">
    <property type="entry name" value="CheY-like_superfamily"/>
</dbReference>
<dbReference type="OrthoDB" id="9802066at2"/>
<dbReference type="InterPro" id="IPR029787">
    <property type="entry name" value="Nucleotide_cyclase"/>
</dbReference>
<dbReference type="GO" id="GO:1902201">
    <property type="term" value="P:negative regulation of bacterial-type flagellum-dependent cell motility"/>
    <property type="evidence" value="ECO:0007669"/>
    <property type="project" value="TreeGrafter"/>
</dbReference>
<dbReference type="PROSITE" id="PS50887">
    <property type="entry name" value="GGDEF"/>
    <property type="match status" value="1"/>
</dbReference>
<evidence type="ECO:0000256" key="1">
    <source>
        <dbReference type="ARBA" id="ARBA00012528"/>
    </source>
</evidence>
<proteinExistence type="predicted"/>
<dbReference type="Pfam" id="PF00990">
    <property type="entry name" value="GGDEF"/>
    <property type="match status" value="1"/>
</dbReference>
<dbReference type="AlphaFoldDB" id="A0A6P1ZJA0"/>
<dbReference type="GO" id="GO:0052621">
    <property type="term" value="F:diguanylate cyclase activity"/>
    <property type="evidence" value="ECO:0007669"/>
    <property type="project" value="UniProtKB-EC"/>
</dbReference>
<dbReference type="EMBL" id="QMIF01000002">
    <property type="protein sequence ID" value="TVM35781.1"/>
    <property type="molecule type" value="Genomic_DNA"/>
</dbReference>
<organism evidence="4 5">
    <name type="scientific">Oceanidesulfovibrio marinus</name>
    <dbReference type="NCBI Taxonomy" id="370038"/>
    <lineage>
        <taxon>Bacteria</taxon>
        <taxon>Pseudomonadati</taxon>
        <taxon>Thermodesulfobacteriota</taxon>
        <taxon>Desulfovibrionia</taxon>
        <taxon>Desulfovibrionales</taxon>
        <taxon>Desulfovibrionaceae</taxon>
        <taxon>Oceanidesulfovibrio</taxon>
    </lineage>
</organism>
<reference evidence="4 5" key="1">
    <citation type="submission" date="2018-06" db="EMBL/GenBank/DDBJ databases">
        <title>Complete genome of Desulfovibrio marinus P48SEP.</title>
        <authorList>
            <person name="Crispim J.S."/>
            <person name="Vidigal P.M.P."/>
            <person name="Silva L.C.F."/>
            <person name="Araujo L.C."/>
            <person name="Laguardia C.N."/>
            <person name="Dias R.S."/>
            <person name="Sousa M.P."/>
            <person name="Paula S.O."/>
            <person name="Silva C."/>
        </authorList>
    </citation>
    <scope>NUCLEOTIDE SEQUENCE [LARGE SCALE GENOMIC DNA]</scope>
    <source>
        <strain evidence="4 5">P48SEP</strain>
    </source>
</reference>
<dbReference type="InterPro" id="IPR000160">
    <property type="entry name" value="GGDEF_dom"/>
</dbReference>
<accession>A0A6P1ZJA0</accession>
<evidence type="ECO:0000313" key="4">
    <source>
        <dbReference type="EMBL" id="TVM35781.1"/>
    </source>
</evidence>
<dbReference type="GO" id="GO:0005886">
    <property type="term" value="C:plasma membrane"/>
    <property type="evidence" value="ECO:0007669"/>
    <property type="project" value="TreeGrafter"/>
</dbReference>
<dbReference type="InterPro" id="IPR050469">
    <property type="entry name" value="Diguanylate_Cyclase"/>
</dbReference>